<evidence type="ECO:0000256" key="1">
    <source>
        <dbReference type="SAM" id="MobiDB-lite"/>
    </source>
</evidence>
<sequence>MPDQFDTLFADMRAETLPQVRPPGPAAARDTVRRRRTTRTVVAASAVLAVAGTLTAVGLSTQRETPAERLDRLTAAAQKSVGDKGSAEGFAVIGSASPESTERFPDLSPGRYTVAVGCGGSGTLTMSVTLTAAAGSTDLGGQVASCAAEPTAARMEVQLPVDGELTVALHADQAAGDAVYVMMVARNEEADQAVPVDPESTWNADRAAQVLSSGGGRPVRMTTERPGRPTTQRVGAAGEYRLRMVCAGPGNITVTMAGPVENPLRPHEATLLSRTVACTDVDPEPVIVGVGLEKNTEVTVTVTADGQAHNKAGFAYVLAPA</sequence>
<protein>
    <submittedName>
        <fullName evidence="3">Uncharacterized protein</fullName>
    </submittedName>
</protein>
<accession>A0A1K0GAH7</accession>
<evidence type="ECO:0000256" key="2">
    <source>
        <dbReference type="SAM" id="Phobius"/>
    </source>
</evidence>
<proteinExistence type="predicted"/>
<feature type="transmembrane region" description="Helical" evidence="2">
    <location>
        <begin position="41"/>
        <end position="59"/>
    </location>
</feature>
<keyword evidence="2" id="KW-0472">Membrane</keyword>
<name>A0A1K0GAH7_9ACTN</name>
<dbReference type="AlphaFoldDB" id="A0A1K0GAH7"/>
<feature type="region of interest" description="Disordered" evidence="1">
    <location>
        <begin position="210"/>
        <end position="232"/>
    </location>
</feature>
<dbReference type="EMBL" id="MEIA01000106">
    <property type="protein sequence ID" value="OJF14250.1"/>
    <property type="molecule type" value="Genomic_DNA"/>
</dbReference>
<reference evidence="3 4" key="1">
    <citation type="submission" date="2016-09" db="EMBL/GenBank/DDBJ databases">
        <title>Couchioplanes caeruleus draft genome sequence.</title>
        <authorList>
            <person name="Sheehan J."/>
            <person name="Caffrey P."/>
        </authorList>
    </citation>
    <scope>NUCLEOTIDE SEQUENCE [LARGE SCALE GENOMIC DNA]</scope>
    <source>
        <strain evidence="3 4">DSM 43634</strain>
    </source>
</reference>
<comment type="caution">
    <text evidence="3">The sequence shown here is derived from an EMBL/GenBank/DDBJ whole genome shotgun (WGS) entry which is preliminary data.</text>
</comment>
<gene>
    <name evidence="3" type="ORF">BG844_10720</name>
</gene>
<keyword evidence="2" id="KW-0812">Transmembrane</keyword>
<evidence type="ECO:0000313" key="3">
    <source>
        <dbReference type="EMBL" id="OJF14250.1"/>
    </source>
</evidence>
<dbReference type="RefSeq" id="WP_071804987.1">
    <property type="nucleotide sequence ID" value="NZ_MEIA01000106.1"/>
</dbReference>
<keyword evidence="2" id="KW-1133">Transmembrane helix</keyword>
<dbReference type="Proteomes" id="UP000182486">
    <property type="component" value="Unassembled WGS sequence"/>
</dbReference>
<keyword evidence="4" id="KW-1185">Reference proteome</keyword>
<organism evidence="3 4">
    <name type="scientific">Couchioplanes caeruleus subsp. caeruleus</name>
    <dbReference type="NCBI Taxonomy" id="56427"/>
    <lineage>
        <taxon>Bacteria</taxon>
        <taxon>Bacillati</taxon>
        <taxon>Actinomycetota</taxon>
        <taxon>Actinomycetes</taxon>
        <taxon>Micromonosporales</taxon>
        <taxon>Micromonosporaceae</taxon>
        <taxon>Couchioplanes</taxon>
    </lineage>
</organism>
<evidence type="ECO:0000313" key="4">
    <source>
        <dbReference type="Proteomes" id="UP000182486"/>
    </source>
</evidence>